<evidence type="ECO:0000256" key="1">
    <source>
        <dbReference type="SAM" id="MobiDB-lite"/>
    </source>
</evidence>
<feature type="compositionally biased region" description="Basic and acidic residues" evidence="1">
    <location>
        <begin position="1"/>
        <end position="43"/>
    </location>
</feature>
<feature type="compositionally biased region" description="Basic residues" evidence="1">
    <location>
        <begin position="236"/>
        <end position="246"/>
    </location>
</feature>
<gene>
    <name evidence="2" type="ORF">MM415B00576_0037</name>
</gene>
<feature type="region of interest" description="Disordered" evidence="1">
    <location>
        <begin position="1"/>
        <end position="45"/>
    </location>
</feature>
<evidence type="ECO:0008006" key="3">
    <source>
        <dbReference type="Google" id="ProtNLM"/>
    </source>
</evidence>
<proteinExistence type="predicted"/>
<feature type="region of interest" description="Disordered" evidence="1">
    <location>
        <begin position="199"/>
        <end position="246"/>
    </location>
</feature>
<feature type="compositionally biased region" description="Basic and acidic residues" evidence="1">
    <location>
        <begin position="62"/>
        <end position="81"/>
    </location>
</feature>
<accession>A0A6M3J3R1</accession>
<dbReference type="EMBL" id="MT141506">
    <property type="protein sequence ID" value="QJA63817.1"/>
    <property type="molecule type" value="Genomic_DNA"/>
</dbReference>
<evidence type="ECO:0000313" key="2">
    <source>
        <dbReference type="EMBL" id="QJA63817.1"/>
    </source>
</evidence>
<name>A0A6M3J3R1_9ZZZZ</name>
<protein>
    <recommendedName>
        <fullName evidence="3">Scaffolding protein</fullName>
    </recommendedName>
</protein>
<feature type="region of interest" description="Disordered" evidence="1">
    <location>
        <begin position="60"/>
        <end position="81"/>
    </location>
</feature>
<sequence>MAVTKEAEGTMVEDKGIKTPEPKAKTPEVEKEVSPKKEEEEPKLYSQKQLDTMVHMATSDAGRVKKELEKERDEAKTEAAKLKSELEDNAEDIKQLEAKLDDITSDDPKRFDVVKELREARELKRTLKQATDDLAAEVKTHEETVRLAKDTMLEISIWEIATEYTGGDPVKLKDLCSTFNATSEEQVRKVADTMWVKGEPAKAEPQTEEEKAQALIIDSGKKAGGGGELSDEDRSRKRYPKRFPTN</sequence>
<organism evidence="2">
    <name type="scientific">viral metagenome</name>
    <dbReference type="NCBI Taxonomy" id="1070528"/>
    <lineage>
        <taxon>unclassified sequences</taxon>
        <taxon>metagenomes</taxon>
        <taxon>organismal metagenomes</taxon>
    </lineage>
</organism>
<reference evidence="2" key="1">
    <citation type="submission" date="2020-03" db="EMBL/GenBank/DDBJ databases">
        <title>The deep terrestrial virosphere.</title>
        <authorList>
            <person name="Holmfeldt K."/>
            <person name="Nilsson E."/>
            <person name="Simone D."/>
            <person name="Lopez-Fernandez M."/>
            <person name="Wu X."/>
            <person name="de Brujin I."/>
            <person name="Lundin D."/>
            <person name="Andersson A."/>
            <person name="Bertilsson S."/>
            <person name="Dopson M."/>
        </authorList>
    </citation>
    <scope>NUCLEOTIDE SEQUENCE</scope>
    <source>
        <strain evidence="2">MM415B00576</strain>
    </source>
</reference>
<dbReference type="AlphaFoldDB" id="A0A6M3J3R1"/>